<dbReference type="SMART" id="SM00490">
    <property type="entry name" value="HELICc"/>
    <property type="match status" value="1"/>
</dbReference>
<dbReference type="InterPro" id="IPR011545">
    <property type="entry name" value="DEAD/DEAH_box_helicase_dom"/>
</dbReference>
<feature type="compositionally biased region" description="Basic and acidic residues" evidence="10">
    <location>
        <begin position="1298"/>
        <end position="1314"/>
    </location>
</feature>
<keyword evidence="5" id="KW-0347">Helicase</keyword>
<dbReference type="PROSITE" id="PS51194">
    <property type="entry name" value="HELICASE_CTER"/>
    <property type="match status" value="1"/>
</dbReference>
<evidence type="ECO:0000256" key="1">
    <source>
        <dbReference type="ARBA" id="ARBA00004123"/>
    </source>
</evidence>
<feature type="compositionally biased region" description="Basic and acidic residues" evidence="10">
    <location>
        <begin position="1176"/>
        <end position="1186"/>
    </location>
</feature>
<dbReference type="OrthoDB" id="164902at2759"/>
<dbReference type="GO" id="GO:0043138">
    <property type="term" value="F:3'-5' DNA helicase activity"/>
    <property type="evidence" value="ECO:0007669"/>
    <property type="project" value="InterPro"/>
</dbReference>
<dbReference type="STRING" id="1684307.A0A316ULL4"/>
<keyword evidence="3" id="KW-0547">Nucleotide-binding</keyword>
<evidence type="ECO:0000256" key="6">
    <source>
        <dbReference type="ARBA" id="ARBA00022840"/>
    </source>
</evidence>
<dbReference type="InterPro" id="IPR001650">
    <property type="entry name" value="Helicase_C-like"/>
</dbReference>
<evidence type="ECO:0000259" key="11">
    <source>
        <dbReference type="PROSITE" id="PS51192"/>
    </source>
</evidence>
<feature type="compositionally biased region" description="Basic and acidic residues" evidence="10">
    <location>
        <begin position="1210"/>
        <end position="1228"/>
    </location>
</feature>
<evidence type="ECO:0000256" key="8">
    <source>
        <dbReference type="ARBA" id="ARBA00047995"/>
    </source>
</evidence>
<comment type="function">
    <text evidence="9">ATP-dependent DNA helicase involved in DNA damage repair by homologous recombination and in genome maintenance. Capable of unwinding D-loops. Plays a role in limiting crossover recombinants during mitotic DNA double-strand break (DSB) repair. Component of a FANCM-MHF complex which promotes gene conversion at blocked replication forks, probably by reversal of the stalled fork.</text>
</comment>
<dbReference type="GeneID" id="37013182"/>
<feature type="compositionally biased region" description="Basic and acidic residues" evidence="10">
    <location>
        <begin position="171"/>
        <end position="181"/>
    </location>
</feature>
<dbReference type="GO" id="GO:0016887">
    <property type="term" value="F:ATP hydrolysis activity"/>
    <property type="evidence" value="ECO:0007669"/>
    <property type="project" value="RHEA"/>
</dbReference>
<feature type="compositionally biased region" description="Acidic residues" evidence="10">
    <location>
        <begin position="1327"/>
        <end position="1343"/>
    </location>
</feature>
<evidence type="ECO:0000256" key="7">
    <source>
        <dbReference type="ARBA" id="ARBA00023242"/>
    </source>
</evidence>
<feature type="region of interest" description="Disordered" evidence="10">
    <location>
        <begin position="1176"/>
        <end position="1343"/>
    </location>
</feature>
<keyword evidence="4 13" id="KW-0378">Hydrolase</keyword>
<dbReference type="EC" id="3.6.4.12" evidence="9"/>
<feature type="compositionally biased region" description="Polar residues" evidence="10">
    <location>
        <begin position="1132"/>
        <end position="1141"/>
    </location>
</feature>
<dbReference type="EMBL" id="KZ819321">
    <property type="protein sequence ID" value="PWN24095.1"/>
    <property type="molecule type" value="Genomic_DNA"/>
</dbReference>
<evidence type="ECO:0000256" key="9">
    <source>
        <dbReference type="RuleBase" id="RU367027"/>
    </source>
</evidence>
<feature type="compositionally biased region" description="Polar residues" evidence="10">
    <location>
        <begin position="1260"/>
        <end position="1274"/>
    </location>
</feature>
<accession>A0A316ULL4</accession>
<dbReference type="Proteomes" id="UP000245942">
    <property type="component" value="Unassembled WGS sequence"/>
</dbReference>
<feature type="domain" description="Helicase ATP-binding" evidence="11">
    <location>
        <begin position="265"/>
        <end position="433"/>
    </location>
</feature>
<dbReference type="InterPro" id="IPR027417">
    <property type="entry name" value="P-loop_NTPase"/>
</dbReference>
<protein>
    <recommendedName>
        <fullName evidence="9">ATP-dependent DNA helicase</fullName>
        <ecNumber evidence="9">3.6.4.12</ecNumber>
    </recommendedName>
</protein>
<dbReference type="GO" id="GO:0045003">
    <property type="term" value="P:double-strand break repair via synthesis-dependent strand annealing"/>
    <property type="evidence" value="ECO:0007669"/>
    <property type="project" value="TreeGrafter"/>
</dbReference>
<feature type="compositionally biased region" description="Basic residues" evidence="10">
    <location>
        <begin position="1187"/>
        <end position="1200"/>
    </location>
</feature>
<dbReference type="CDD" id="cd18033">
    <property type="entry name" value="DEXDc_FANCM"/>
    <property type="match status" value="1"/>
</dbReference>
<keyword evidence="6" id="KW-0067">ATP-binding</keyword>
<evidence type="ECO:0000313" key="14">
    <source>
        <dbReference type="Proteomes" id="UP000245942"/>
    </source>
</evidence>
<organism evidence="13 14">
    <name type="scientific">Pseudomicrostroma glucosiphilum</name>
    <dbReference type="NCBI Taxonomy" id="1684307"/>
    <lineage>
        <taxon>Eukaryota</taxon>
        <taxon>Fungi</taxon>
        <taxon>Dikarya</taxon>
        <taxon>Basidiomycota</taxon>
        <taxon>Ustilaginomycotina</taxon>
        <taxon>Exobasidiomycetes</taxon>
        <taxon>Microstromatales</taxon>
        <taxon>Microstromatales incertae sedis</taxon>
        <taxon>Pseudomicrostroma</taxon>
    </lineage>
</organism>
<dbReference type="Gene3D" id="3.40.50.300">
    <property type="entry name" value="P-loop containing nucleotide triphosphate hydrolases"/>
    <property type="match status" value="2"/>
</dbReference>
<comment type="similarity">
    <text evidence="2 9">Belongs to the DEAD box helicase family. DEAH subfamily. FANCM sub-subfamily.</text>
</comment>
<evidence type="ECO:0000256" key="3">
    <source>
        <dbReference type="ARBA" id="ARBA00022741"/>
    </source>
</evidence>
<evidence type="ECO:0000256" key="4">
    <source>
        <dbReference type="ARBA" id="ARBA00022801"/>
    </source>
</evidence>
<dbReference type="InterPro" id="IPR039686">
    <property type="entry name" value="FANCM/Mph1-like_ID"/>
</dbReference>
<dbReference type="FunFam" id="3.40.50.300:FF:000861">
    <property type="entry name" value="Fanconi anemia, complementation group M"/>
    <property type="match status" value="1"/>
</dbReference>
<dbReference type="GO" id="GO:0009378">
    <property type="term" value="F:four-way junction helicase activity"/>
    <property type="evidence" value="ECO:0007669"/>
    <property type="project" value="TreeGrafter"/>
</dbReference>
<dbReference type="InterPro" id="IPR014001">
    <property type="entry name" value="Helicase_ATP-bd"/>
</dbReference>
<name>A0A316ULL4_9BASI</name>
<feature type="domain" description="Helicase C-terminal" evidence="12">
    <location>
        <begin position="585"/>
        <end position="754"/>
    </location>
</feature>
<evidence type="ECO:0000313" key="13">
    <source>
        <dbReference type="EMBL" id="PWN24095.1"/>
    </source>
</evidence>
<evidence type="ECO:0000256" key="10">
    <source>
        <dbReference type="SAM" id="MobiDB-lite"/>
    </source>
</evidence>
<dbReference type="PANTHER" id="PTHR14025">
    <property type="entry name" value="FANCONI ANEMIA GROUP M FANCM FAMILY MEMBER"/>
    <property type="match status" value="1"/>
</dbReference>
<dbReference type="GO" id="GO:0005634">
    <property type="term" value="C:nucleus"/>
    <property type="evidence" value="ECO:0007669"/>
    <property type="project" value="UniProtKB-SubCell"/>
</dbReference>
<comment type="catalytic activity">
    <reaction evidence="8 9">
        <text>ATP + H2O = ADP + phosphate + H(+)</text>
        <dbReference type="Rhea" id="RHEA:13065"/>
        <dbReference type="ChEBI" id="CHEBI:15377"/>
        <dbReference type="ChEBI" id="CHEBI:15378"/>
        <dbReference type="ChEBI" id="CHEBI:30616"/>
        <dbReference type="ChEBI" id="CHEBI:43474"/>
        <dbReference type="ChEBI" id="CHEBI:456216"/>
        <dbReference type="EC" id="3.6.4.12"/>
    </reaction>
</comment>
<gene>
    <name evidence="13" type="ORF">BCV69DRAFT_279995</name>
</gene>
<dbReference type="GO" id="GO:0000400">
    <property type="term" value="F:four-way junction DNA binding"/>
    <property type="evidence" value="ECO:0007669"/>
    <property type="project" value="TreeGrafter"/>
</dbReference>
<keyword evidence="7" id="KW-0539">Nucleus</keyword>
<reference evidence="13 14" key="1">
    <citation type="journal article" date="2018" name="Mol. Biol. Evol.">
        <title>Broad Genomic Sampling Reveals a Smut Pathogenic Ancestry of the Fungal Clade Ustilaginomycotina.</title>
        <authorList>
            <person name="Kijpornyongpan T."/>
            <person name="Mondo S.J."/>
            <person name="Barry K."/>
            <person name="Sandor L."/>
            <person name="Lee J."/>
            <person name="Lipzen A."/>
            <person name="Pangilinan J."/>
            <person name="LaButti K."/>
            <person name="Hainaut M."/>
            <person name="Henrissat B."/>
            <person name="Grigoriev I.V."/>
            <person name="Spatafora J.W."/>
            <person name="Aime M.C."/>
        </authorList>
    </citation>
    <scope>NUCLEOTIDE SEQUENCE [LARGE SCALE GENOMIC DNA]</scope>
    <source>
        <strain evidence="13 14">MCA 4718</strain>
    </source>
</reference>
<feature type="region of interest" description="Disordered" evidence="10">
    <location>
        <begin position="823"/>
        <end position="861"/>
    </location>
</feature>
<dbReference type="SUPFAM" id="SSF52540">
    <property type="entry name" value="P-loop containing nucleoside triphosphate hydrolases"/>
    <property type="match status" value="1"/>
</dbReference>
<feature type="region of interest" description="Disordered" evidence="10">
    <location>
        <begin position="162"/>
        <end position="204"/>
    </location>
</feature>
<dbReference type="CDD" id="cd18801">
    <property type="entry name" value="SF2_C_FANCM_Hef"/>
    <property type="match status" value="1"/>
</dbReference>
<dbReference type="CDD" id="cd12091">
    <property type="entry name" value="FANCM_ID"/>
    <property type="match status" value="1"/>
</dbReference>
<dbReference type="GO" id="GO:0036297">
    <property type="term" value="P:interstrand cross-link repair"/>
    <property type="evidence" value="ECO:0007669"/>
    <property type="project" value="TreeGrafter"/>
</dbReference>
<feature type="region of interest" description="Disordered" evidence="10">
    <location>
        <begin position="32"/>
        <end position="129"/>
    </location>
</feature>
<dbReference type="InterPro" id="IPR044749">
    <property type="entry name" value="FANCM_DEXDc"/>
</dbReference>
<dbReference type="GO" id="GO:0005524">
    <property type="term" value="F:ATP binding"/>
    <property type="evidence" value="ECO:0007669"/>
    <property type="project" value="UniProtKB-UniRule"/>
</dbReference>
<evidence type="ECO:0000256" key="2">
    <source>
        <dbReference type="ARBA" id="ARBA00009889"/>
    </source>
</evidence>
<sequence>MTTVEADTDSFDEFDLDESAIAHIDAVAGALLSRNNGQPDGNADTPMSDASTNAWGSKDPSVAKRSGVHGSSIANGHGSNGDRRTNQGQRNASYSHTGRGPEHGGGEMDAGPSASRGRPLIRTSSGPLPPTQYVQRNLFGEVAQSSASGCLVMSSQARVEHAGTKRAKRTKQWERADDVASRCRKPMRSGGLQKTQESDDLPDPWDVEEWEERDHHIGREASSGQLRPGSVKLPPDSMKLQLDSRAAEKFIYPVNMTKRDYQFNIVQRALYDNVLVALPTGLGKTFIAAVVILNFFHWYPQGKIVFVAPTRPLVNQQQMACHGICGLPWDLACEMTGNTSRSRRGDEWQEKRIFYMTPQTLDNDLRTGDVDPKDIVCLVVDEAHRATGNYAYCNIVAQIQAVNPYFRILALTATPGSTAERVQEVIDNLHISLIELRTEEALDIRQYVHKKHEETIIVQMTDDFRHIRDLYLAVMQDNCEALVKHGLLPNADPSTLHPFRVRSVYAERRDIIAKKRWLGATIQETARMAEARAHLDVFSIKMFRGRVQDLVDSMKKQDAKKMKLAQILNLAASIPDQAHPKMVAAVDTIISHFNKEQQQGNVSSRVMVFCSLRECVHEIVELLNANEGLKATSFIGQSADKQGRGLTQKQQKEIIEKFKKGIVNVIVATSIGEEGLDIGEVDLIVCYEAVKDSVRMLQRVGRTGRKRDGRIVVLMSEGPESSIWQKSKDTYKGVQQTINAGHSVTLFDDVPRLIPPSIRPIPTFEELDQPDFRPDFIGKKVPLAAKTARVTEKAKRRKERLTDVKRNAPEGALMGFLRASSLTSKKGKSRLQEGDDEDLDDASGKVLAEGRRKDLSDDSDDEALERGLNFHRAHQRNASDDERNAGALPQPSDNLKSSTSLMQSSLSSRKRGQRLGVRRPAQRLAVESSDDWSSDDIEIVHPHEASTSPVPQVVEATRCADGLESAKNRLPPIADQMSRARQEPESKALNSSQEFDVSWTMDSEALANLTQEVVENRASSRESSPEVYRRREAHPLVASLAAHDRQIVQSAERVGPGATSDARGLRADEGVHNVAESSESLSQSRDLHQVDVVRTPANGVLRSALRTSSNKEAADSPIVNRHGRRPLKPMALTSSPDQTPDLSERKANKFGSRAFHELSSDLEGGNVRPEKRVLAETAASKHEVNVKKARKRQKLPKKRIGNSPTSRALFRFEADRDTDEERRGVRSDSDDEGANTDSAGSSDLEHVGDFQPTQAPRGYNQKSVYQQSLLTQGAPTPFRRKTVGGFVGGRYGPPSTPDSHEGPRHAERTRHGNDDPDDTYSVGSFVCDDDEIEYASDNGLSDE</sequence>
<feature type="compositionally biased region" description="Polar residues" evidence="10">
    <location>
        <begin position="86"/>
        <end position="96"/>
    </location>
</feature>
<comment type="subcellular location">
    <subcellularLocation>
        <location evidence="1 9">Nucleus</location>
    </subcellularLocation>
</comment>
<feature type="region of interest" description="Disordered" evidence="10">
    <location>
        <begin position="1106"/>
        <end position="1144"/>
    </location>
</feature>
<evidence type="ECO:0000256" key="5">
    <source>
        <dbReference type="ARBA" id="ARBA00022806"/>
    </source>
</evidence>
<proteinExistence type="inferred from homology"/>
<dbReference type="Pfam" id="PF00270">
    <property type="entry name" value="DEAD"/>
    <property type="match status" value="1"/>
</dbReference>
<feature type="compositionally biased region" description="Low complexity" evidence="10">
    <location>
        <begin position="895"/>
        <end position="907"/>
    </location>
</feature>
<feature type="region of interest" description="Disordered" evidence="10">
    <location>
        <begin position="873"/>
        <end position="935"/>
    </location>
</feature>
<dbReference type="PROSITE" id="PS51192">
    <property type="entry name" value="HELICASE_ATP_BIND_1"/>
    <property type="match status" value="1"/>
</dbReference>
<keyword evidence="14" id="KW-1185">Reference proteome</keyword>
<comment type="subunit">
    <text evidence="9">Interacts with the MHF histone-fold complex to form the FANCM-MHF complex.</text>
</comment>
<dbReference type="PANTHER" id="PTHR14025:SF20">
    <property type="entry name" value="FANCONI ANEMIA GROUP M PROTEIN"/>
    <property type="match status" value="1"/>
</dbReference>
<dbReference type="SMART" id="SM00487">
    <property type="entry name" value="DEXDc"/>
    <property type="match status" value="1"/>
</dbReference>
<evidence type="ECO:0000259" key="12">
    <source>
        <dbReference type="PROSITE" id="PS51194"/>
    </source>
</evidence>
<dbReference type="RefSeq" id="XP_025351255.1">
    <property type="nucleotide sequence ID" value="XM_025491448.1"/>
</dbReference>
<dbReference type="Pfam" id="PF00271">
    <property type="entry name" value="Helicase_C"/>
    <property type="match status" value="1"/>
</dbReference>
<feature type="compositionally biased region" description="Basic residues" evidence="10">
    <location>
        <begin position="908"/>
        <end position="921"/>
    </location>
</feature>